<dbReference type="SUPFAM" id="SSF49899">
    <property type="entry name" value="Concanavalin A-like lectins/glucanases"/>
    <property type="match status" value="1"/>
</dbReference>
<reference evidence="1" key="1">
    <citation type="submission" date="2022-11" db="EMBL/GenBank/DDBJ databases">
        <title>Genome Resource of Sclerotinia nivalis Strain SnTB1, a Plant Pathogen Isolated from American Ginseng.</title>
        <authorList>
            <person name="Fan S."/>
        </authorList>
    </citation>
    <scope>NUCLEOTIDE SEQUENCE</scope>
    <source>
        <strain evidence="1">SnTB1</strain>
    </source>
</reference>
<evidence type="ECO:0000313" key="1">
    <source>
        <dbReference type="EMBL" id="KAJ8063124.1"/>
    </source>
</evidence>
<accession>A0A9X0DHJ5</accession>
<dbReference type="GO" id="GO:0004553">
    <property type="term" value="F:hydrolase activity, hydrolyzing O-glycosyl compounds"/>
    <property type="evidence" value="ECO:0007669"/>
    <property type="project" value="InterPro"/>
</dbReference>
<protein>
    <submittedName>
        <fullName evidence="1">Uncharacterized protein</fullName>
    </submittedName>
</protein>
<dbReference type="AlphaFoldDB" id="A0A9X0DHJ5"/>
<name>A0A9X0DHJ5_9HELO</name>
<keyword evidence="2" id="KW-1185">Reference proteome</keyword>
<proteinExistence type="predicted"/>
<dbReference type="EMBL" id="JAPEIS010000009">
    <property type="protein sequence ID" value="KAJ8063124.1"/>
    <property type="molecule type" value="Genomic_DNA"/>
</dbReference>
<dbReference type="Proteomes" id="UP001152300">
    <property type="component" value="Unassembled WGS sequence"/>
</dbReference>
<sequence>MFPDALNQHSPALLESHPNKLQVHAYPNVGYESIQLPTQISNIETFHLSGSWSVFPVGQESASDMTTALNAIACKADIALDIFLDNNNVSSTNASAATHEIKN</sequence>
<dbReference type="OrthoDB" id="89349at2759"/>
<comment type="caution">
    <text evidence="1">The sequence shown here is derived from an EMBL/GenBank/DDBJ whole genome shotgun (WGS) entry which is preliminary data.</text>
</comment>
<dbReference type="InterPro" id="IPR013319">
    <property type="entry name" value="GH11/12"/>
</dbReference>
<gene>
    <name evidence="1" type="ORF">OCU04_008367</name>
</gene>
<organism evidence="1 2">
    <name type="scientific">Sclerotinia nivalis</name>
    <dbReference type="NCBI Taxonomy" id="352851"/>
    <lineage>
        <taxon>Eukaryota</taxon>
        <taxon>Fungi</taxon>
        <taxon>Dikarya</taxon>
        <taxon>Ascomycota</taxon>
        <taxon>Pezizomycotina</taxon>
        <taxon>Leotiomycetes</taxon>
        <taxon>Helotiales</taxon>
        <taxon>Sclerotiniaceae</taxon>
        <taxon>Sclerotinia</taxon>
    </lineage>
</organism>
<dbReference type="Gene3D" id="2.60.120.180">
    <property type="match status" value="1"/>
</dbReference>
<evidence type="ECO:0000313" key="2">
    <source>
        <dbReference type="Proteomes" id="UP001152300"/>
    </source>
</evidence>
<dbReference type="InterPro" id="IPR013320">
    <property type="entry name" value="ConA-like_dom_sf"/>
</dbReference>